<sequence length="429" mass="45577">MTGVFVASVQRFLLTSTRNRMLSDHIRTLLRDHDCIIIPDFGGLIAEYAPARIHPVRHTLTPPAKRVAFNQSLTRNDGLLVDALSAKLDLSTAQARQLVREAVLRMEQELETGMRTELSGVGTFRRTPGRGLEFEYTGGQNLLSASFGLPELVSRPVRATDALLARERPTAAPLLAASRSNRATRAFRTVGSVVIAGLVLSANYFFADMFGYLPEQLRLPVAAVAPAAEPAAQPVLRQQAALGNPGSESELAAAPAPDMTPAPVTAPVAVAAAPATKPVVVARPVVKATVIAKPAAKPAATPVVAIAKPAGVVPVVQTTKAKAAAKPTTKAPGWEKAAAANATNVAESATIKSRTGRYFIVAGSYTSLANAEKGRQALLRLGHQPRVILPAFGSRQYMLSVADFPDRASADRQASLLRKRLGDLWIKNY</sequence>
<dbReference type="Proteomes" id="UP000270291">
    <property type="component" value="Unassembled WGS sequence"/>
</dbReference>
<gene>
    <name evidence="3" type="ORF">EI293_19925</name>
</gene>
<dbReference type="Pfam" id="PF05036">
    <property type="entry name" value="SPOR"/>
    <property type="match status" value="1"/>
</dbReference>
<proteinExistence type="predicted"/>
<keyword evidence="1" id="KW-0812">Transmembrane</keyword>
<evidence type="ECO:0000259" key="2">
    <source>
        <dbReference type="PROSITE" id="PS51724"/>
    </source>
</evidence>
<comment type="caution">
    <text evidence="3">The sequence shown here is derived from an EMBL/GenBank/DDBJ whole genome shotgun (WGS) entry which is preliminary data.</text>
</comment>
<evidence type="ECO:0000313" key="3">
    <source>
        <dbReference type="EMBL" id="RSK39491.1"/>
    </source>
</evidence>
<keyword evidence="1" id="KW-0472">Membrane</keyword>
<dbReference type="InterPro" id="IPR041268">
    <property type="entry name" value="HU-CCDC81_bac_2"/>
</dbReference>
<protein>
    <recommendedName>
        <fullName evidence="2">SPOR domain-containing protein</fullName>
    </recommendedName>
</protein>
<accession>A0A428JZ82</accession>
<organism evidence="3 4">
    <name type="scientific">Hymenobacter perfusus</name>
    <dbReference type="NCBI Taxonomy" id="1236770"/>
    <lineage>
        <taxon>Bacteria</taxon>
        <taxon>Pseudomonadati</taxon>
        <taxon>Bacteroidota</taxon>
        <taxon>Cytophagia</taxon>
        <taxon>Cytophagales</taxon>
        <taxon>Hymenobacteraceae</taxon>
        <taxon>Hymenobacter</taxon>
    </lineage>
</organism>
<keyword evidence="1" id="KW-1133">Transmembrane helix</keyword>
<dbReference type="Gene3D" id="3.30.70.1070">
    <property type="entry name" value="Sporulation related repeat"/>
    <property type="match status" value="1"/>
</dbReference>
<feature type="transmembrane region" description="Helical" evidence="1">
    <location>
        <begin position="186"/>
        <end position="206"/>
    </location>
</feature>
<dbReference type="GO" id="GO:0042834">
    <property type="term" value="F:peptidoglycan binding"/>
    <property type="evidence" value="ECO:0007669"/>
    <property type="project" value="InterPro"/>
</dbReference>
<dbReference type="AlphaFoldDB" id="A0A428JZ82"/>
<evidence type="ECO:0000313" key="4">
    <source>
        <dbReference type="Proteomes" id="UP000270291"/>
    </source>
</evidence>
<dbReference type="PROSITE" id="PS51724">
    <property type="entry name" value="SPOR"/>
    <property type="match status" value="1"/>
</dbReference>
<dbReference type="Pfam" id="PF18175">
    <property type="entry name" value="HU-CCDC81_bac_2"/>
    <property type="match status" value="1"/>
</dbReference>
<reference evidence="3 4" key="1">
    <citation type="submission" date="2018-12" db="EMBL/GenBank/DDBJ databases">
        <authorList>
            <person name="Feng G."/>
            <person name="Zhu H."/>
        </authorList>
    </citation>
    <scope>NUCLEOTIDE SEQUENCE [LARGE SCALE GENOMIC DNA]</scope>
    <source>
        <strain evidence="3 4">LMG 26000</strain>
    </source>
</reference>
<keyword evidence="4" id="KW-1185">Reference proteome</keyword>
<dbReference type="Pfam" id="PF18174">
    <property type="entry name" value="HU-CCDC81_bac_1"/>
    <property type="match status" value="1"/>
</dbReference>
<evidence type="ECO:0000256" key="1">
    <source>
        <dbReference type="SAM" id="Phobius"/>
    </source>
</evidence>
<feature type="domain" description="SPOR" evidence="2">
    <location>
        <begin position="352"/>
        <end position="429"/>
    </location>
</feature>
<dbReference type="InterPro" id="IPR036680">
    <property type="entry name" value="SPOR-like_sf"/>
</dbReference>
<dbReference type="OrthoDB" id="653949at2"/>
<dbReference type="EMBL" id="RWIU01000009">
    <property type="protein sequence ID" value="RSK39491.1"/>
    <property type="molecule type" value="Genomic_DNA"/>
</dbReference>
<name>A0A428JZ82_9BACT</name>
<dbReference type="SUPFAM" id="SSF110997">
    <property type="entry name" value="Sporulation related repeat"/>
    <property type="match status" value="1"/>
</dbReference>
<dbReference type="InterPro" id="IPR040495">
    <property type="entry name" value="HU-CCDC81_bac_1"/>
</dbReference>
<dbReference type="InterPro" id="IPR007730">
    <property type="entry name" value="SPOR-like_dom"/>
</dbReference>